<organism evidence="1 2">
    <name type="scientific">Rhodothermus marinus (strain ATCC 43812 / DSM 4252 / R-10)</name>
    <name type="common">Rhodothermus obamensis</name>
    <dbReference type="NCBI Taxonomy" id="518766"/>
    <lineage>
        <taxon>Bacteria</taxon>
        <taxon>Pseudomonadati</taxon>
        <taxon>Rhodothermota</taxon>
        <taxon>Rhodothermia</taxon>
        <taxon>Rhodothermales</taxon>
        <taxon>Rhodothermaceae</taxon>
        <taxon>Rhodothermus</taxon>
    </lineage>
</organism>
<dbReference type="Proteomes" id="UP000002221">
    <property type="component" value="Chromosome"/>
</dbReference>
<dbReference type="KEGG" id="rmr:Rmar_1129"/>
<dbReference type="GO" id="GO:0016740">
    <property type="term" value="F:transferase activity"/>
    <property type="evidence" value="ECO:0007669"/>
    <property type="project" value="UniProtKB-KW"/>
</dbReference>
<protein>
    <submittedName>
        <fullName evidence="1">Sulfotransferase</fullName>
    </submittedName>
</protein>
<keyword evidence="1" id="KW-0808">Transferase</keyword>
<evidence type="ECO:0000313" key="2">
    <source>
        <dbReference type="Proteomes" id="UP000002221"/>
    </source>
</evidence>
<gene>
    <name evidence="1" type="ordered locus">Rmar_1129</name>
</gene>
<dbReference type="AlphaFoldDB" id="D0MHR2"/>
<dbReference type="Gene3D" id="3.40.50.300">
    <property type="entry name" value="P-loop containing nucleotide triphosphate hydrolases"/>
    <property type="match status" value="1"/>
</dbReference>
<dbReference type="SUPFAM" id="SSF52540">
    <property type="entry name" value="P-loop containing nucleoside triphosphate hydrolases"/>
    <property type="match status" value="1"/>
</dbReference>
<dbReference type="STRING" id="518766.Rmar_1129"/>
<dbReference type="InterPro" id="IPR027417">
    <property type="entry name" value="P-loop_NTPase"/>
</dbReference>
<dbReference type="EMBL" id="CP001807">
    <property type="protein sequence ID" value="ACY48020.1"/>
    <property type="molecule type" value="Genomic_DNA"/>
</dbReference>
<accession>D0MHR2</accession>
<dbReference type="HOGENOM" id="CLU_946206_0_0_10"/>
<name>D0MHR2_RHOM4</name>
<keyword evidence="2" id="KW-1185">Reference proteome</keyword>
<proteinExistence type="predicted"/>
<dbReference type="Pfam" id="PF13469">
    <property type="entry name" value="Sulfotransfer_3"/>
    <property type="match status" value="1"/>
</dbReference>
<reference evidence="1 2" key="1">
    <citation type="journal article" date="2009" name="Stand. Genomic Sci.">
        <title>Complete genome sequence of Rhodothermus marinus type strain (R-10).</title>
        <authorList>
            <person name="Nolan M."/>
            <person name="Tindall B.J."/>
            <person name="Pomrenke H."/>
            <person name="Lapidus A."/>
            <person name="Copeland A."/>
            <person name="Glavina Del Rio T."/>
            <person name="Lucas S."/>
            <person name="Chen F."/>
            <person name="Tice H."/>
            <person name="Cheng J.F."/>
            <person name="Saunders E."/>
            <person name="Han C."/>
            <person name="Bruce D."/>
            <person name="Goodwin L."/>
            <person name="Chain P."/>
            <person name="Pitluck S."/>
            <person name="Ovchinikova G."/>
            <person name="Pati A."/>
            <person name="Ivanova N."/>
            <person name="Mavromatis K."/>
            <person name="Chen A."/>
            <person name="Palaniappan K."/>
            <person name="Land M."/>
            <person name="Hauser L."/>
            <person name="Chang Y.J."/>
            <person name="Jeffries C.D."/>
            <person name="Brettin T."/>
            <person name="Goker M."/>
            <person name="Bristow J."/>
            <person name="Eisen J.A."/>
            <person name="Markowitz V."/>
            <person name="Hugenholtz P."/>
            <person name="Kyrpides N.C."/>
            <person name="Klenk H.P."/>
            <person name="Detter J.C."/>
        </authorList>
    </citation>
    <scope>NUCLEOTIDE SEQUENCE [LARGE SCALE GENOMIC DNA]</scope>
    <source>
        <strain evidence="2">ATCC 43812 / DSM 4252 / R-10</strain>
    </source>
</reference>
<evidence type="ECO:0000313" key="1">
    <source>
        <dbReference type="EMBL" id="ACY48020.1"/>
    </source>
</evidence>
<sequence length="294" mass="34460">MHEKQPKGSITYRVLRRVLGEVGLTKVWEHISSFYLWNAFPLNGKDPRLFQVVGIPRSGTTLLCSSLDSHSRIICISEPYHQWKHNGFVYAEKILQFDIWKRHPSLLIEQLLKVHKDKMIGFKETYYSESHGHYKNYFFFKKNFEKGIKTIVIVRDPREVWKSLVIMHSEKKGKVPDRFLEAWNDLTEWALRNNIFLIKYESLISNPVYVLQKVCSYLVVEFEFDMLHLRPKLALGDPKALKGGSIVNKSLEFEKFLTKDEILKIERGCFGLMKALGYKPIQLAEQYADEADEN</sequence>